<dbReference type="EMBL" id="MWBQ01000102">
    <property type="protein sequence ID" value="OQA56923.1"/>
    <property type="molecule type" value="Genomic_DNA"/>
</dbReference>
<proteinExistence type="predicted"/>
<comment type="caution">
    <text evidence="2">The sequence shown here is derived from an EMBL/GenBank/DDBJ whole genome shotgun (WGS) entry which is preliminary data.</text>
</comment>
<name>A0A1V5SRQ8_9BACT</name>
<feature type="region of interest" description="Disordered" evidence="1">
    <location>
        <begin position="1"/>
        <end position="43"/>
    </location>
</feature>
<dbReference type="Proteomes" id="UP000485569">
    <property type="component" value="Unassembled WGS sequence"/>
</dbReference>
<evidence type="ECO:0000256" key="1">
    <source>
        <dbReference type="SAM" id="MobiDB-lite"/>
    </source>
</evidence>
<protein>
    <submittedName>
        <fullName evidence="2">Uncharacterized protein</fullName>
    </submittedName>
</protein>
<dbReference type="AlphaFoldDB" id="A0A1V5SRQ8"/>
<feature type="compositionally biased region" description="Basic residues" evidence="1">
    <location>
        <begin position="34"/>
        <end position="43"/>
    </location>
</feature>
<organism evidence="2">
    <name type="scientific">Candidatus Atribacter allofermentans</name>
    <dbReference type="NCBI Taxonomy" id="1852833"/>
    <lineage>
        <taxon>Bacteria</taxon>
        <taxon>Pseudomonadati</taxon>
        <taxon>Atribacterota</taxon>
        <taxon>Atribacteria</taxon>
        <taxon>Atribacterales</taxon>
        <taxon>Atribacteraceae</taxon>
        <taxon>Atribacter</taxon>
    </lineage>
</organism>
<gene>
    <name evidence="2" type="ORF">BWY41_01389</name>
</gene>
<evidence type="ECO:0000313" key="2">
    <source>
        <dbReference type="EMBL" id="OQA56923.1"/>
    </source>
</evidence>
<feature type="compositionally biased region" description="Basic and acidic residues" evidence="1">
    <location>
        <begin position="8"/>
        <end position="22"/>
    </location>
</feature>
<reference evidence="2" key="1">
    <citation type="submission" date="2017-02" db="EMBL/GenBank/DDBJ databases">
        <title>Delving into the versatile metabolic prowess of the omnipresent phylum Bacteroidetes.</title>
        <authorList>
            <person name="Nobu M.K."/>
            <person name="Mei R."/>
            <person name="Narihiro T."/>
            <person name="Kuroda K."/>
            <person name="Liu W.-T."/>
        </authorList>
    </citation>
    <scope>NUCLEOTIDE SEQUENCE</scope>
    <source>
        <strain evidence="2">ADurb.Bin276</strain>
    </source>
</reference>
<accession>A0A1V5SRQ8</accession>
<sequence>MALNTEGVRGRGGEKGKGKRTQDIGMGIRDCHDLKKRGLAMTD</sequence>